<dbReference type="SUPFAM" id="SSF56219">
    <property type="entry name" value="DNase I-like"/>
    <property type="match status" value="1"/>
</dbReference>
<dbReference type="EMBL" id="JBIMZQ010000049">
    <property type="protein sequence ID" value="KAL3658995.1"/>
    <property type="molecule type" value="Genomic_DNA"/>
</dbReference>
<accession>A0ABD3EWT7</accession>
<sequence length="198" mass="23635">MLQVEEANDVYGRLNYMQQADGRHKRKKQKRKGSKYQILETQNVRGFARDTRRMWMESWRRVPVKERPAAWMIQETYVSSLEEAEDLEKQWRRIWGNQNRKNGPQLSYWSVESSKTAGVAILLNPEVAEKTKPWQQQLWTKRNIMVEMEDTLLVNLYAPNTQEQREEMFEQLSSWTWKDNKIILGGILTVCKALLWID</sequence>
<dbReference type="InterPro" id="IPR036691">
    <property type="entry name" value="Endo/exonu/phosph_ase_sf"/>
</dbReference>
<name>A0ABD3EWT7_9STRA</name>
<organism evidence="1 2">
    <name type="scientific">Phytophthora oleae</name>
    <dbReference type="NCBI Taxonomy" id="2107226"/>
    <lineage>
        <taxon>Eukaryota</taxon>
        <taxon>Sar</taxon>
        <taxon>Stramenopiles</taxon>
        <taxon>Oomycota</taxon>
        <taxon>Peronosporomycetes</taxon>
        <taxon>Peronosporales</taxon>
        <taxon>Peronosporaceae</taxon>
        <taxon>Phytophthora</taxon>
    </lineage>
</organism>
<evidence type="ECO:0000313" key="1">
    <source>
        <dbReference type="EMBL" id="KAL3658995.1"/>
    </source>
</evidence>
<reference evidence="1 2" key="1">
    <citation type="submission" date="2024-09" db="EMBL/GenBank/DDBJ databases">
        <title>Genome sequencing and assembly of Phytophthora oleae, isolate VK10A, causative agent of rot of olive drupes.</title>
        <authorList>
            <person name="Conti Taguali S."/>
            <person name="Riolo M."/>
            <person name="La Spada F."/>
            <person name="Cacciola S.O."/>
            <person name="Dionisio G."/>
        </authorList>
    </citation>
    <scope>NUCLEOTIDE SEQUENCE [LARGE SCALE GENOMIC DNA]</scope>
    <source>
        <strain evidence="1 2">VK10A</strain>
    </source>
</reference>
<gene>
    <name evidence="1" type="ORF">V7S43_015880</name>
</gene>
<protein>
    <submittedName>
        <fullName evidence="1">Uncharacterized protein</fullName>
    </submittedName>
</protein>
<proteinExistence type="predicted"/>
<comment type="caution">
    <text evidence="1">The sequence shown here is derived from an EMBL/GenBank/DDBJ whole genome shotgun (WGS) entry which is preliminary data.</text>
</comment>
<keyword evidence="2" id="KW-1185">Reference proteome</keyword>
<dbReference type="Proteomes" id="UP001632037">
    <property type="component" value="Unassembled WGS sequence"/>
</dbReference>
<dbReference type="AlphaFoldDB" id="A0ABD3EWT7"/>
<evidence type="ECO:0000313" key="2">
    <source>
        <dbReference type="Proteomes" id="UP001632037"/>
    </source>
</evidence>
<dbReference type="Gene3D" id="3.60.10.10">
    <property type="entry name" value="Endonuclease/exonuclease/phosphatase"/>
    <property type="match status" value="1"/>
</dbReference>